<feature type="transmembrane region" description="Helical" evidence="4">
    <location>
        <begin position="331"/>
        <end position="351"/>
    </location>
</feature>
<dbReference type="InterPro" id="IPR011701">
    <property type="entry name" value="MFS"/>
</dbReference>
<keyword evidence="6" id="KW-1185">Reference proteome</keyword>
<feature type="transmembrane region" description="Helical" evidence="4">
    <location>
        <begin position="129"/>
        <end position="147"/>
    </location>
</feature>
<dbReference type="PANTHER" id="PTHR23523:SF2">
    <property type="entry name" value="2-NITROIMIDAZOLE TRANSPORTER"/>
    <property type="match status" value="1"/>
</dbReference>
<reference evidence="5 6" key="1">
    <citation type="submission" date="2018-10" db="EMBL/GenBank/DDBJ databases">
        <authorList>
            <person name="Criscuolo A."/>
        </authorList>
    </citation>
    <scope>NUCLEOTIDE SEQUENCE [LARGE SCALE GENOMIC DNA]</scope>
    <source>
        <strain evidence="5">DnA1</strain>
    </source>
</reference>
<dbReference type="InterPro" id="IPR036259">
    <property type="entry name" value="MFS_trans_sf"/>
</dbReference>
<accession>A0A3P4B3J4</accession>
<evidence type="ECO:0000256" key="3">
    <source>
        <dbReference type="ARBA" id="ARBA00023136"/>
    </source>
</evidence>
<organism evidence="5 6">
    <name type="scientific">Pigmentiphaga humi</name>
    <dbReference type="NCBI Taxonomy" id="2478468"/>
    <lineage>
        <taxon>Bacteria</taxon>
        <taxon>Pseudomonadati</taxon>
        <taxon>Pseudomonadota</taxon>
        <taxon>Betaproteobacteria</taxon>
        <taxon>Burkholderiales</taxon>
        <taxon>Alcaligenaceae</taxon>
        <taxon>Pigmentiphaga</taxon>
    </lineage>
</organism>
<feature type="transmembrane region" description="Helical" evidence="4">
    <location>
        <begin position="71"/>
        <end position="94"/>
    </location>
</feature>
<dbReference type="GO" id="GO:0022857">
    <property type="term" value="F:transmembrane transporter activity"/>
    <property type="evidence" value="ECO:0007669"/>
    <property type="project" value="InterPro"/>
</dbReference>
<dbReference type="PANTHER" id="PTHR23523">
    <property type="match status" value="1"/>
</dbReference>
<dbReference type="SUPFAM" id="SSF103473">
    <property type="entry name" value="MFS general substrate transporter"/>
    <property type="match status" value="1"/>
</dbReference>
<protein>
    <submittedName>
        <fullName evidence="5">Inner membrane transport protein YeaN</fullName>
    </submittedName>
</protein>
<evidence type="ECO:0000313" key="6">
    <source>
        <dbReference type="Proteomes" id="UP000277294"/>
    </source>
</evidence>
<dbReference type="AlphaFoldDB" id="A0A3P4B3J4"/>
<feature type="transmembrane region" description="Helical" evidence="4">
    <location>
        <begin position="106"/>
        <end position="123"/>
    </location>
</feature>
<keyword evidence="2 4" id="KW-1133">Transmembrane helix</keyword>
<evidence type="ECO:0000256" key="1">
    <source>
        <dbReference type="ARBA" id="ARBA00022692"/>
    </source>
</evidence>
<evidence type="ECO:0000313" key="5">
    <source>
        <dbReference type="EMBL" id="VCU70260.1"/>
    </source>
</evidence>
<feature type="transmembrane region" description="Helical" evidence="4">
    <location>
        <begin position="363"/>
        <end position="386"/>
    </location>
</feature>
<dbReference type="EMBL" id="UWPJ01000018">
    <property type="protein sequence ID" value="VCU70260.1"/>
    <property type="molecule type" value="Genomic_DNA"/>
</dbReference>
<dbReference type="Gene3D" id="1.20.1250.20">
    <property type="entry name" value="MFS general substrate transporter like domains"/>
    <property type="match status" value="1"/>
</dbReference>
<sequence length="421" mass="43313">MIPWPPPRRTGAKSLQCGVHVFRVIMASMSPSSLVRPTLLIAGIMLIASNLRAPVTGVAPVLDMLRADLGLSAAAAGMLTTLPLLAFAAVSPLAAIVARRTGLERALLGALLALLAGLCLRSAGSTWALFAGTIAIGSGIAFGNVLLPSLVKRDFPQRIATLTSSYALVMGIASGAASFVAVPLANWQAGPGWPLALFAPALLVVLSLAVWLPSCRAGRRPVPLSADSAAPRQAIWKSWLAWQITLFLGINSLIYYSVAGWLPSMLHDAGYSATETGSIHGLLQLASAVAGLLLIPLMRRMRDQRALACGVAMFSVLGLSGLLLAPQWATLWTLSYGFGSGASIILGLAFVSLRARDALQAAALSGMAQALGYLLAAGGPTAIGALHDSTGGWTAALAACIVCACAQIGFGLGAGRNRHVG</sequence>
<name>A0A3P4B3J4_9BURK</name>
<feature type="transmembrane region" description="Helical" evidence="4">
    <location>
        <begin position="307"/>
        <end position="325"/>
    </location>
</feature>
<evidence type="ECO:0000256" key="2">
    <source>
        <dbReference type="ARBA" id="ARBA00022989"/>
    </source>
</evidence>
<feature type="transmembrane region" description="Helical" evidence="4">
    <location>
        <begin position="193"/>
        <end position="212"/>
    </location>
</feature>
<feature type="transmembrane region" description="Helical" evidence="4">
    <location>
        <begin position="33"/>
        <end position="51"/>
    </location>
</feature>
<evidence type="ECO:0000256" key="4">
    <source>
        <dbReference type="SAM" id="Phobius"/>
    </source>
</evidence>
<dbReference type="Pfam" id="PF07690">
    <property type="entry name" value="MFS_1"/>
    <property type="match status" value="1"/>
</dbReference>
<feature type="transmembrane region" description="Helical" evidence="4">
    <location>
        <begin position="278"/>
        <end position="295"/>
    </location>
</feature>
<feature type="transmembrane region" description="Helical" evidence="4">
    <location>
        <begin position="239"/>
        <end position="258"/>
    </location>
</feature>
<gene>
    <name evidence="5" type="primary">yeaN</name>
    <name evidence="5" type="ORF">PIGHUM_02327</name>
</gene>
<keyword evidence="3 4" id="KW-0472">Membrane</keyword>
<dbReference type="InterPro" id="IPR052524">
    <property type="entry name" value="MFS_Cyanate_Porter"/>
</dbReference>
<dbReference type="Proteomes" id="UP000277294">
    <property type="component" value="Unassembled WGS sequence"/>
</dbReference>
<feature type="transmembrane region" description="Helical" evidence="4">
    <location>
        <begin position="159"/>
        <end position="181"/>
    </location>
</feature>
<proteinExistence type="predicted"/>
<feature type="transmembrane region" description="Helical" evidence="4">
    <location>
        <begin position="392"/>
        <end position="415"/>
    </location>
</feature>
<keyword evidence="1 4" id="KW-0812">Transmembrane</keyword>